<dbReference type="Proteomes" id="UP000316096">
    <property type="component" value="Unassembled WGS sequence"/>
</dbReference>
<evidence type="ECO:0000256" key="2">
    <source>
        <dbReference type="ARBA" id="ARBA00006597"/>
    </source>
</evidence>
<keyword evidence="3 11" id="KW-0004">4Fe-4S</keyword>
<keyword evidence="14" id="KW-1185">Reference proteome</keyword>
<dbReference type="GO" id="GO:0045454">
    <property type="term" value="P:cell redox homeostasis"/>
    <property type="evidence" value="ECO:0007669"/>
    <property type="project" value="TreeGrafter"/>
</dbReference>
<organism evidence="13 14">
    <name type="scientific">Actinoallomurus bryophytorum</name>
    <dbReference type="NCBI Taxonomy" id="1490222"/>
    <lineage>
        <taxon>Bacteria</taxon>
        <taxon>Bacillati</taxon>
        <taxon>Actinomycetota</taxon>
        <taxon>Actinomycetes</taxon>
        <taxon>Streptosporangiales</taxon>
        <taxon>Thermomonosporaceae</taxon>
        <taxon>Actinoallomurus</taxon>
    </lineage>
</organism>
<protein>
    <recommendedName>
        <fullName evidence="11">Transcriptional regulator WhiB</fullName>
    </recommendedName>
</protein>
<evidence type="ECO:0000256" key="8">
    <source>
        <dbReference type="ARBA" id="ARBA00023125"/>
    </source>
</evidence>
<dbReference type="GO" id="GO:0035731">
    <property type="term" value="F:dinitrosyl-iron complex binding"/>
    <property type="evidence" value="ECO:0007669"/>
    <property type="project" value="UniProtKB-UniRule"/>
</dbReference>
<dbReference type="AlphaFoldDB" id="A0A543CRH8"/>
<keyword evidence="4 11" id="KW-0479">Metal-binding</keyword>
<evidence type="ECO:0000256" key="5">
    <source>
        <dbReference type="ARBA" id="ARBA00023004"/>
    </source>
</evidence>
<comment type="cofactor">
    <cofactor evidence="11">
        <name>[4Fe-4S] cluster</name>
        <dbReference type="ChEBI" id="CHEBI:49883"/>
    </cofactor>
    <text evidence="11">Binds 1 [4Fe-4S] cluster per subunit. Following nitrosylation of the [4Fe-4S] cluster binds 1 [4Fe-8(NO)] cluster per subunit.</text>
</comment>
<dbReference type="InterPro" id="IPR034768">
    <property type="entry name" value="4FE4S_WBL"/>
</dbReference>
<evidence type="ECO:0000256" key="6">
    <source>
        <dbReference type="ARBA" id="ARBA00023014"/>
    </source>
</evidence>
<evidence type="ECO:0000256" key="11">
    <source>
        <dbReference type="HAMAP-Rule" id="MF_01479"/>
    </source>
</evidence>
<keyword evidence="5 11" id="KW-0408">Iron</keyword>
<keyword evidence="11" id="KW-0963">Cytoplasm</keyword>
<evidence type="ECO:0000256" key="4">
    <source>
        <dbReference type="ARBA" id="ARBA00022723"/>
    </source>
</evidence>
<dbReference type="GO" id="GO:0005737">
    <property type="term" value="C:cytoplasm"/>
    <property type="evidence" value="ECO:0007669"/>
    <property type="project" value="UniProtKB-SubCell"/>
</dbReference>
<comment type="function">
    <text evidence="11">Acts as a transcriptional regulator. Probably redox-responsive. The apo- but not holo-form probably binds DNA.</text>
</comment>
<comment type="PTM">
    <text evidence="11">The Fe-S cluster can be nitrosylated by nitric oxide (NO).</text>
</comment>
<accession>A0A543CRH8</accession>
<evidence type="ECO:0000256" key="10">
    <source>
        <dbReference type="ARBA" id="ARBA00023163"/>
    </source>
</evidence>
<dbReference type="GO" id="GO:0047134">
    <property type="term" value="F:protein-disulfide reductase [NAD(P)H] activity"/>
    <property type="evidence" value="ECO:0007669"/>
    <property type="project" value="TreeGrafter"/>
</dbReference>
<comment type="caution">
    <text evidence="13">The sequence shown here is derived from an EMBL/GenBank/DDBJ whole genome shotgun (WGS) entry which is preliminary data.</text>
</comment>
<evidence type="ECO:0000313" key="14">
    <source>
        <dbReference type="Proteomes" id="UP000316096"/>
    </source>
</evidence>
<feature type="binding site" evidence="11">
    <location>
        <position position="54"/>
    </location>
    <ligand>
        <name>[4Fe-4S] cluster</name>
        <dbReference type="ChEBI" id="CHEBI:49883"/>
    </ligand>
</feature>
<evidence type="ECO:0000256" key="3">
    <source>
        <dbReference type="ARBA" id="ARBA00022485"/>
    </source>
</evidence>
<proteinExistence type="inferred from homology"/>
<dbReference type="GO" id="GO:0051539">
    <property type="term" value="F:4 iron, 4 sulfur cluster binding"/>
    <property type="evidence" value="ECO:0007669"/>
    <property type="project" value="UniProtKB-UniRule"/>
</dbReference>
<dbReference type="PANTHER" id="PTHR38839">
    <property type="entry name" value="TRANSCRIPTIONAL REGULATOR WHID-RELATED"/>
    <property type="match status" value="1"/>
</dbReference>
<comment type="PTM">
    <text evidence="11">Upon Fe-S cluster removal intramolecular disulfide bonds are formed.</text>
</comment>
<dbReference type="Pfam" id="PF02467">
    <property type="entry name" value="Whib"/>
    <property type="match status" value="1"/>
</dbReference>
<dbReference type="PROSITE" id="PS51674">
    <property type="entry name" value="4FE4S_WBL"/>
    <property type="match status" value="1"/>
</dbReference>
<dbReference type="InterPro" id="IPR003482">
    <property type="entry name" value="Whib"/>
</dbReference>
<dbReference type="HAMAP" id="MF_01479">
    <property type="entry name" value="WhiB"/>
    <property type="match status" value="1"/>
</dbReference>
<keyword evidence="7 11" id="KW-0805">Transcription regulation</keyword>
<gene>
    <name evidence="11" type="primary">whiB</name>
    <name evidence="13" type="ORF">FB559_5296</name>
</gene>
<feature type="binding site" evidence="11">
    <location>
        <position position="63"/>
    </location>
    <ligand>
        <name>[4Fe-4S] cluster</name>
        <dbReference type="ChEBI" id="CHEBI:49883"/>
    </ligand>
</feature>
<dbReference type="EMBL" id="VFOZ01000001">
    <property type="protein sequence ID" value="TQL99600.1"/>
    <property type="molecule type" value="Genomic_DNA"/>
</dbReference>
<evidence type="ECO:0000256" key="9">
    <source>
        <dbReference type="ARBA" id="ARBA00023157"/>
    </source>
</evidence>
<feature type="binding site" evidence="11">
    <location>
        <position position="27"/>
    </location>
    <ligand>
        <name>[4Fe-4S] cluster</name>
        <dbReference type="ChEBI" id="CHEBI:49883"/>
    </ligand>
</feature>
<dbReference type="GO" id="GO:0046872">
    <property type="term" value="F:metal ion binding"/>
    <property type="evidence" value="ECO:0007669"/>
    <property type="project" value="UniProtKB-KW"/>
</dbReference>
<evidence type="ECO:0000256" key="1">
    <source>
        <dbReference type="ARBA" id="ARBA00004496"/>
    </source>
</evidence>
<feature type="binding site" evidence="11">
    <location>
        <position position="57"/>
    </location>
    <ligand>
        <name>[4Fe-4S] cluster</name>
        <dbReference type="ChEBI" id="CHEBI:49883"/>
    </ligand>
</feature>
<name>A0A543CRH8_9ACTN</name>
<evidence type="ECO:0000313" key="13">
    <source>
        <dbReference type="EMBL" id="TQL99600.1"/>
    </source>
</evidence>
<keyword evidence="9 11" id="KW-1015">Disulfide bond</keyword>
<dbReference type="RefSeq" id="WP_246122056.1">
    <property type="nucleotide sequence ID" value="NZ_VFOZ01000001.1"/>
</dbReference>
<keyword evidence="10 11" id="KW-0804">Transcription</keyword>
<reference evidence="13 14" key="1">
    <citation type="submission" date="2019-06" db="EMBL/GenBank/DDBJ databases">
        <title>Sequencing the genomes of 1000 actinobacteria strains.</title>
        <authorList>
            <person name="Klenk H.-P."/>
        </authorList>
    </citation>
    <scope>NUCLEOTIDE SEQUENCE [LARGE SCALE GENOMIC DNA]</scope>
    <source>
        <strain evidence="13 14">DSM 102200</strain>
    </source>
</reference>
<keyword evidence="8 11" id="KW-0238">DNA-binding</keyword>
<evidence type="ECO:0000256" key="7">
    <source>
        <dbReference type="ARBA" id="ARBA00023015"/>
    </source>
</evidence>
<sequence length="99" mass="11080">MVHEPMEDVVTEAAEGTGSHWRTRAACRPYGSELFFPAKADLRNTVIARAKAICRQCPVREECLLAAMDGGEKIGIWGGFTPEERARLRRLNRRAPAVR</sequence>
<comment type="similarity">
    <text evidence="2 11">Belongs to the WhiB family.</text>
</comment>
<dbReference type="GO" id="GO:0003677">
    <property type="term" value="F:DNA binding"/>
    <property type="evidence" value="ECO:0007669"/>
    <property type="project" value="UniProtKB-UniRule"/>
</dbReference>
<evidence type="ECO:0000259" key="12">
    <source>
        <dbReference type="PROSITE" id="PS51674"/>
    </source>
</evidence>
<comment type="subcellular location">
    <subcellularLocation>
        <location evidence="1 11">Cytoplasm</location>
    </subcellularLocation>
</comment>
<dbReference type="GO" id="GO:0045892">
    <property type="term" value="P:negative regulation of DNA-templated transcription"/>
    <property type="evidence" value="ECO:0007669"/>
    <property type="project" value="TreeGrafter"/>
</dbReference>
<keyword evidence="6 11" id="KW-0411">Iron-sulfur</keyword>
<feature type="domain" description="4Fe-4S Wbl-type" evidence="12">
    <location>
        <begin position="26"/>
        <end position="87"/>
    </location>
</feature>